<evidence type="ECO:0000313" key="6">
    <source>
        <dbReference type="Proteomes" id="UP000467840"/>
    </source>
</evidence>
<gene>
    <name evidence="5" type="ORF">GH714_009235</name>
</gene>
<name>A0A6A6M0D1_HEVBR</name>
<dbReference type="GO" id="GO:0006353">
    <property type="term" value="P:DNA-templated transcription termination"/>
    <property type="evidence" value="ECO:0007669"/>
    <property type="project" value="UniProtKB-KW"/>
</dbReference>
<dbReference type="InterPro" id="IPR003690">
    <property type="entry name" value="MTERF"/>
</dbReference>
<dbReference type="SMART" id="SM00733">
    <property type="entry name" value="Mterf"/>
    <property type="match status" value="2"/>
</dbReference>
<organism evidence="5 6">
    <name type="scientific">Hevea brasiliensis</name>
    <name type="common">Para rubber tree</name>
    <name type="synonym">Siphonia brasiliensis</name>
    <dbReference type="NCBI Taxonomy" id="3981"/>
    <lineage>
        <taxon>Eukaryota</taxon>
        <taxon>Viridiplantae</taxon>
        <taxon>Streptophyta</taxon>
        <taxon>Embryophyta</taxon>
        <taxon>Tracheophyta</taxon>
        <taxon>Spermatophyta</taxon>
        <taxon>Magnoliopsida</taxon>
        <taxon>eudicotyledons</taxon>
        <taxon>Gunneridae</taxon>
        <taxon>Pentapetalae</taxon>
        <taxon>rosids</taxon>
        <taxon>fabids</taxon>
        <taxon>Malpighiales</taxon>
        <taxon>Euphorbiaceae</taxon>
        <taxon>Crotonoideae</taxon>
        <taxon>Micrandreae</taxon>
        <taxon>Hevea</taxon>
    </lineage>
</organism>
<dbReference type="Proteomes" id="UP000467840">
    <property type="component" value="Chromosome 9"/>
</dbReference>
<evidence type="ECO:0000256" key="1">
    <source>
        <dbReference type="ARBA" id="ARBA00007692"/>
    </source>
</evidence>
<dbReference type="Pfam" id="PF02536">
    <property type="entry name" value="mTERF"/>
    <property type="match status" value="1"/>
</dbReference>
<keyword evidence="2" id="KW-0806">Transcription termination</keyword>
<keyword evidence="6" id="KW-1185">Reference proteome</keyword>
<dbReference type="PANTHER" id="PTHR31704">
    <property type="entry name" value="MYB/SANT-LIKE DNA-BINDING DOMAIN PROTEIN-RELATED"/>
    <property type="match status" value="1"/>
</dbReference>
<sequence length="364" mass="40999">MATKNKGAGRVAWSSEQFNLFVKICIRGTNLGKRNGGGWGDKGYTWLQNELRQVGVEYTKEQLRHKWDWMKDQWKMWKALKGNETGLGWDPIKGTVVAPDEWTQLSLPRKLFSCQVKLADSGVDGSFSSQVVPPTLLSAEKEEAKAVLTLFLKKQGLSNAVATGTINKSDLFIDHLVSRLHSVHKSWYLVGRELTTLEIRDARIPYLESLLEEHRSVLVDLVENFPNPSVKGKPVQPLSPSQITLDFKKLKAVSRVSETDPAGKLPPHIVYLMDLGMNLEQIKGITCRFPAFAYCSLEGKIKPVVELLLDLGVPKSDLPTILVKRPQLCGISLSENLIPTMTFLENWVWTRDNGLKLYTVFQHF</sequence>
<feature type="domain" description="Myb/SANT-like" evidence="4">
    <location>
        <begin position="13"/>
        <end position="102"/>
    </location>
</feature>
<dbReference type="PANTHER" id="PTHR31704:SF37">
    <property type="entry name" value="HEAT SHOCK PROTEIN"/>
    <property type="match status" value="1"/>
</dbReference>
<reference evidence="5 6" key="1">
    <citation type="journal article" date="2020" name="Mol. Plant">
        <title>The Chromosome-Based Rubber Tree Genome Provides New Insights into Spurge Genome Evolution and Rubber Biosynthesis.</title>
        <authorList>
            <person name="Liu J."/>
            <person name="Shi C."/>
            <person name="Shi C.C."/>
            <person name="Li W."/>
            <person name="Zhang Q.J."/>
            <person name="Zhang Y."/>
            <person name="Li K."/>
            <person name="Lu H.F."/>
            <person name="Shi C."/>
            <person name="Zhu S.T."/>
            <person name="Xiao Z.Y."/>
            <person name="Nan H."/>
            <person name="Yue Y."/>
            <person name="Zhu X.G."/>
            <person name="Wu Y."/>
            <person name="Hong X.N."/>
            <person name="Fan G.Y."/>
            <person name="Tong Y."/>
            <person name="Zhang D."/>
            <person name="Mao C.L."/>
            <person name="Liu Y.L."/>
            <person name="Hao S.J."/>
            <person name="Liu W.Q."/>
            <person name="Lv M.Q."/>
            <person name="Zhang H.B."/>
            <person name="Liu Y."/>
            <person name="Hu-Tang G.R."/>
            <person name="Wang J.P."/>
            <person name="Wang J.H."/>
            <person name="Sun Y.H."/>
            <person name="Ni S.B."/>
            <person name="Chen W.B."/>
            <person name="Zhang X.C."/>
            <person name="Jiao Y.N."/>
            <person name="Eichler E.E."/>
            <person name="Li G.H."/>
            <person name="Liu X."/>
            <person name="Gao L.Z."/>
        </authorList>
    </citation>
    <scope>NUCLEOTIDE SEQUENCE [LARGE SCALE GENOMIC DNA]</scope>
    <source>
        <strain evidence="6">cv. GT1</strain>
        <tissue evidence="5">Leaf</tissue>
    </source>
</reference>
<keyword evidence="3" id="KW-0809">Transit peptide</keyword>
<dbReference type="EMBL" id="JAAGAX010000008">
    <property type="protein sequence ID" value="KAF2305978.1"/>
    <property type="molecule type" value="Genomic_DNA"/>
</dbReference>
<protein>
    <recommendedName>
        <fullName evidence="4">Myb/SANT-like domain-containing protein</fullName>
    </recommendedName>
</protein>
<evidence type="ECO:0000256" key="3">
    <source>
        <dbReference type="ARBA" id="ARBA00022946"/>
    </source>
</evidence>
<evidence type="ECO:0000259" key="4">
    <source>
        <dbReference type="Pfam" id="PF12776"/>
    </source>
</evidence>
<comment type="similarity">
    <text evidence="1">Belongs to the mTERF family.</text>
</comment>
<dbReference type="AlphaFoldDB" id="A0A6A6M0D1"/>
<dbReference type="InterPro" id="IPR038538">
    <property type="entry name" value="MTERF_sf"/>
</dbReference>
<keyword evidence="2" id="KW-0805">Transcription regulation</keyword>
<evidence type="ECO:0000313" key="5">
    <source>
        <dbReference type="EMBL" id="KAF2305978.1"/>
    </source>
</evidence>
<accession>A0A6A6M0D1</accession>
<dbReference type="InterPro" id="IPR024752">
    <property type="entry name" value="Myb/SANT-like_dom"/>
</dbReference>
<proteinExistence type="inferred from homology"/>
<dbReference type="Pfam" id="PF12776">
    <property type="entry name" value="Myb_DNA-bind_3"/>
    <property type="match status" value="1"/>
</dbReference>
<keyword evidence="2" id="KW-0804">Transcription</keyword>
<dbReference type="GO" id="GO:0003676">
    <property type="term" value="F:nucleic acid binding"/>
    <property type="evidence" value="ECO:0007669"/>
    <property type="project" value="InterPro"/>
</dbReference>
<comment type="caution">
    <text evidence="5">The sequence shown here is derived from an EMBL/GenBank/DDBJ whole genome shotgun (WGS) entry which is preliminary data.</text>
</comment>
<dbReference type="Gene3D" id="1.25.70.10">
    <property type="entry name" value="Transcription termination factor 3, mitochondrial"/>
    <property type="match status" value="1"/>
</dbReference>
<evidence type="ECO:0000256" key="2">
    <source>
        <dbReference type="ARBA" id="ARBA00022472"/>
    </source>
</evidence>